<name>A0A9P3H8U1_9FUNG</name>
<evidence type="ECO:0000256" key="1">
    <source>
        <dbReference type="SAM" id="MobiDB-lite"/>
    </source>
</evidence>
<reference evidence="2" key="2">
    <citation type="journal article" date="2022" name="Microbiol. Resour. Announc.">
        <title>Whole-Genome Sequence of Entomortierella parvispora E1425, a Mucoromycotan Fungus Associated with Burkholderiaceae-Related Endosymbiotic Bacteria.</title>
        <authorList>
            <person name="Herlambang A."/>
            <person name="Guo Y."/>
            <person name="Takashima Y."/>
            <person name="Narisawa K."/>
            <person name="Ohta H."/>
            <person name="Nishizawa T."/>
        </authorList>
    </citation>
    <scope>NUCLEOTIDE SEQUENCE</scope>
    <source>
        <strain evidence="2">E1425</strain>
    </source>
</reference>
<keyword evidence="3" id="KW-1185">Reference proteome</keyword>
<comment type="caution">
    <text evidence="2">The sequence shown here is derived from an EMBL/GenBank/DDBJ whole genome shotgun (WGS) entry which is preliminary data.</text>
</comment>
<reference evidence="2" key="1">
    <citation type="submission" date="2021-11" db="EMBL/GenBank/DDBJ databases">
        <authorList>
            <person name="Herlambang A."/>
            <person name="Guo Y."/>
            <person name="Takashima Y."/>
            <person name="Nishizawa T."/>
        </authorList>
    </citation>
    <scope>NUCLEOTIDE SEQUENCE</scope>
    <source>
        <strain evidence="2">E1425</strain>
    </source>
</reference>
<proteinExistence type="predicted"/>
<evidence type="ECO:0000313" key="2">
    <source>
        <dbReference type="EMBL" id="GJJ72177.1"/>
    </source>
</evidence>
<gene>
    <name evidence="2" type="ORF">EMPS_04534</name>
</gene>
<sequence length="70" mass="7486">MPNKTQDKPESHCYGISIGDNFCIGISVTPSKRAVTPEASAAPPPPEYSLIDTDENTSVASRLESGTYKD</sequence>
<organism evidence="2 3">
    <name type="scientific">Entomortierella parvispora</name>
    <dbReference type="NCBI Taxonomy" id="205924"/>
    <lineage>
        <taxon>Eukaryota</taxon>
        <taxon>Fungi</taxon>
        <taxon>Fungi incertae sedis</taxon>
        <taxon>Mucoromycota</taxon>
        <taxon>Mortierellomycotina</taxon>
        <taxon>Mortierellomycetes</taxon>
        <taxon>Mortierellales</taxon>
        <taxon>Mortierellaceae</taxon>
        <taxon>Entomortierella</taxon>
    </lineage>
</organism>
<dbReference type="Proteomes" id="UP000827284">
    <property type="component" value="Unassembled WGS sequence"/>
</dbReference>
<protein>
    <submittedName>
        <fullName evidence="2">Uncharacterized protein</fullName>
    </submittedName>
</protein>
<evidence type="ECO:0000313" key="3">
    <source>
        <dbReference type="Proteomes" id="UP000827284"/>
    </source>
</evidence>
<dbReference type="EMBL" id="BQFW01000006">
    <property type="protein sequence ID" value="GJJ72177.1"/>
    <property type="molecule type" value="Genomic_DNA"/>
</dbReference>
<dbReference type="AlphaFoldDB" id="A0A9P3H8U1"/>
<accession>A0A9P3H8U1</accession>
<feature type="region of interest" description="Disordered" evidence="1">
    <location>
        <begin position="33"/>
        <end position="70"/>
    </location>
</feature>